<reference evidence="3 4" key="1">
    <citation type="submission" date="2019-09" db="EMBL/GenBank/DDBJ databases">
        <title>NBRP : Genome information of microbial organism related human and environment.</title>
        <authorList>
            <person name="Hattori M."/>
            <person name="Oshima K."/>
            <person name="Inaba H."/>
            <person name="Suda W."/>
            <person name="Sakamoto M."/>
            <person name="Iino T."/>
            <person name="Kitahara M."/>
            <person name="Oshida Y."/>
            <person name="Iida T."/>
            <person name="Kudo T."/>
            <person name="Itoh T."/>
            <person name="Ohkuma M."/>
        </authorList>
    </citation>
    <scope>NUCLEOTIDE SEQUENCE [LARGE SCALE GENOMIC DNA]</scope>
    <source>
        <strain evidence="3 4">Hi-2</strain>
    </source>
</reference>
<evidence type="ECO:0000313" key="3">
    <source>
        <dbReference type="EMBL" id="GEQ96670.1"/>
    </source>
</evidence>
<evidence type="ECO:0000259" key="2">
    <source>
        <dbReference type="Pfam" id="PF00120"/>
    </source>
</evidence>
<dbReference type="GO" id="GO:0004356">
    <property type="term" value="F:glutamine synthetase activity"/>
    <property type="evidence" value="ECO:0007669"/>
    <property type="project" value="InterPro"/>
</dbReference>
<dbReference type="Proteomes" id="UP000322084">
    <property type="component" value="Unassembled WGS sequence"/>
</dbReference>
<evidence type="ECO:0000313" key="4">
    <source>
        <dbReference type="Proteomes" id="UP000322084"/>
    </source>
</evidence>
<dbReference type="Pfam" id="PF00120">
    <property type="entry name" value="Gln-synt_C"/>
    <property type="match status" value="1"/>
</dbReference>
<accession>A0A5A7ML46</accession>
<comment type="caution">
    <text evidence="3">The sequence shown here is derived from an EMBL/GenBank/DDBJ whole genome shotgun (WGS) entry which is preliminary data.</text>
</comment>
<dbReference type="InterPro" id="IPR008146">
    <property type="entry name" value="Gln_synth_cat_dom"/>
</dbReference>
<sequence length="119" mass="13532">MEPSTGQSYSRDPRSTAKRAEEYLKFTGIGDTVYIGPEPEFFVFDDVRFKVDYSGAMYQLDDIEGPYNSDKIYPEGNMGHRPRVKWVFPCGTGGFRLRSARRNGYHSARNGRQHGQASP</sequence>
<protein>
    <recommendedName>
        <fullName evidence="2">GS catalytic domain-containing protein</fullName>
    </recommendedName>
</protein>
<evidence type="ECO:0000256" key="1">
    <source>
        <dbReference type="RuleBase" id="RU000384"/>
    </source>
</evidence>
<feature type="domain" description="GS catalytic" evidence="2">
    <location>
        <begin position="11"/>
        <end position="64"/>
    </location>
</feature>
<proteinExistence type="inferred from homology"/>
<comment type="similarity">
    <text evidence="1">Belongs to the glutamine synthetase family.</text>
</comment>
<dbReference type="SUPFAM" id="SSF55931">
    <property type="entry name" value="Glutamine synthetase/guanido kinase"/>
    <property type="match status" value="1"/>
</dbReference>
<dbReference type="Gene3D" id="3.30.590.10">
    <property type="entry name" value="Glutamine synthetase/guanido kinase, catalytic domain"/>
    <property type="match status" value="1"/>
</dbReference>
<gene>
    <name evidence="3" type="ORF">JCM17844_03070</name>
</gene>
<organism evidence="3 4">
    <name type="scientific">Iodidimonas gelatinilytica</name>
    <dbReference type="NCBI Taxonomy" id="1236966"/>
    <lineage>
        <taxon>Bacteria</taxon>
        <taxon>Pseudomonadati</taxon>
        <taxon>Pseudomonadota</taxon>
        <taxon>Alphaproteobacteria</taxon>
        <taxon>Iodidimonadales</taxon>
        <taxon>Iodidimonadaceae</taxon>
        <taxon>Iodidimonas</taxon>
    </lineage>
</organism>
<dbReference type="InterPro" id="IPR014746">
    <property type="entry name" value="Gln_synth/guanido_kin_cat_dom"/>
</dbReference>
<dbReference type="AlphaFoldDB" id="A0A5A7ML46"/>
<name>A0A5A7ML46_9PROT</name>
<dbReference type="EMBL" id="BKCL01000001">
    <property type="protein sequence ID" value="GEQ96670.1"/>
    <property type="molecule type" value="Genomic_DNA"/>
</dbReference>